<accession>A0A9J7MJ53</accession>
<proteinExistence type="predicted"/>
<sequence>MSDVPITAMIEGEPETPRTRRRSTYASHRVSVVSNKRSVISMAPEMARPVPVIRWLRKELREKIYMKLYADKFLKEGYEDTSFIAGMTNEDLKNIGVDTDFHREKLLTEIHKLTEFEQETAVPVTSKESTQP</sequence>
<dbReference type="PROSITE" id="PS50105">
    <property type="entry name" value="SAM_DOMAIN"/>
    <property type="match status" value="1"/>
</dbReference>
<reference evidence="4" key="2">
    <citation type="submission" date="2025-08" db="UniProtKB">
        <authorList>
            <consortium name="RefSeq"/>
        </authorList>
    </citation>
    <scope>IDENTIFICATION</scope>
    <source>
        <strain evidence="4">S238N-H82</strain>
        <tissue evidence="4">Testes</tissue>
    </source>
</reference>
<organism evidence="3 4">
    <name type="scientific">Branchiostoma floridae</name>
    <name type="common">Florida lancelet</name>
    <name type="synonym">Amphioxus</name>
    <dbReference type="NCBI Taxonomy" id="7739"/>
    <lineage>
        <taxon>Eukaryota</taxon>
        <taxon>Metazoa</taxon>
        <taxon>Chordata</taxon>
        <taxon>Cephalochordata</taxon>
        <taxon>Leptocardii</taxon>
        <taxon>Amphioxiformes</taxon>
        <taxon>Branchiostomatidae</taxon>
        <taxon>Branchiostoma</taxon>
    </lineage>
</organism>
<gene>
    <name evidence="4" type="primary">LOC118411183</name>
</gene>
<dbReference type="SUPFAM" id="SSF47769">
    <property type="entry name" value="SAM/Pointed domain"/>
    <property type="match status" value="1"/>
</dbReference>
<evidence type="ECO:0000259" key="2">
    <source>
        <dbReference type="PROSITE" id="PS50105"/>
    </source>
</evidence>
<feature type="region of interest" description="Disordered" evidence="1">
    <location>
        <begin position="1"/>
        <end position="27"/>
    </location>
</feature>
<dbReference type="RefSeq" id="XP_035669154.1">
    <property type="nucleotide sequence ID" value="XM_035813261.1"/>
</dbReference>
<evidence type="ECO:0000313" key="4">
    <source>
        <dbReference type="RefSeq" id="XP_035669154.1"/>
    </source>
</evidence>
<evidence type="ECO:0000313" key="3">
    <source>
        <dbReference type="Proteomes" id="UP000001554"/>
    </source>
</evidence>
<dbReference type="OrthoDB" id="1919336at2759"/>
<dbReference type="Pfam" id="PF00536">
    <property type="entry name" value="SAM_1"/>
    <property type="match status" value="1"/>
</dbReference>
<keyword evidence="3" id="KW-1185">Reference proteome</keyword>
<dbReference type="InterPro" id="IPR001660">
    <property type="entry name" value="SAM"/>
</dbReference>
<feature type="domain" description="SAM" evidence="2">
    <location>
        <begin position="52"/>
        <end position="116"/>
    </location>
</feature>
<dbReference type="KEGG" id="bfo:118411183"/>
<dbReference type="GeneID" id="118411183"/>
<dbReference type="InterPro" id="IPR013761">
    <property type="entry name" value="SAM/pointed_sf"/>
</dbReference>
<protein>
    <submittedName>
        <fullName evidence="4">Uncharacterized protein LOC118411183</fullName>
    </submittedName>
</protein>
<reference evidence="3" key="1">
    <citation type="journal article" date="2020" name="Nat. Ecol. Evol.">
        <title>Deeply conserved synteny resolves early events in vertebrate evolution.</title>
        <authorList>
            <person name="Simakov O."/>
            <person name="Marletaz F."/>
            <person name="Yue J.X."/>
            <person name="O'Connell B."/>
            <person name="Jenkins J."/>
            <person name="Brandt A."/>
            <person name="Calef R."/>
            <person name="Tung C.H."/>
            <person name="Huang T.K."/>
            <person name="Schmutz J."/>
            <person name="Satoh N."/>
            <person name="Yu J.K."/>
            <person name="Putnam N.H."/>
            <person name="Green R.E."/>
            <person name="Rokhsar D.S."/>
        </authorList>
    </citation>
    <scope>NUCLEOTIDE SEQUENCE [LARGE SCALE GENOMIC DNA]</scope>
    <source>
        <strain evidence="3">S238N-H82</strain>
    </source>
</reference>
<name>A0A9J7MJ53_BRAFL</name>
<dbReference type="Gene3D" id="1.10.150.50">
    <property type="entry name" value="Transcription Factor, Ets-1"/>
    <property type="match status" value="1"/>
</dbReference>
<dbReference type="AlphaFoldDB" id="A0A9J7MJ53"/>
<dbReference type="SMART" id="SM00454">
    <property type="entry name" value="SAM"/>
    <property type="match status" value="1"/>
</dbReference>
<evidence type="ECO:0000256" key="1">
    <source>
        <dbReference type="SAM" id="MobiDB-lite"/>
    </source>
</evidence>
<dbReference type="Proteomes" id="UP000001554">
    <property type="component" value="Chromosome 3"/>
</dbReference>
<dbReference type="FunFam" id="1.10.150.50:FF:000142">
    <property type="entry name" value="Uncharacterized protein"/>
    <property type="match status" value="1"/>
</dbReference>